<dbReference type="Proteomes" id="UP001235344">
    <property type="component" value="Chromosome"/>
</dbReference>
<protein>
    <submittedName>
        <fullName evidence="3">VanZ family protein</fullName>
    </submittedName>
</protein>
<feature type="transmembrane region" description="Helical" evidence="1">
    <location>
        <begin position="57"/>
        <end position="83"/>
    </location>
</feature>
<reference evidence="3 4" key="1">
    <citation type="submission" date="2023-08" db="EMBL/GenBank/DDBJ databases">
        <title>Transcriptome Analysis of Halomonas alkalicola CICC 11012s to Identify the Genes Involved in Alkaline Tolerances.</title>
        <authorList>
            <person name="Zhai L."/>
        </authorList>
    </citation>
    <scope>NUCLEOTIDE SEQUENCE [LARGE SCALE GENOMIC DNA]</scope>
    <source>
        <strain evidence="3 4">CICC 11012s</strain>
    </source>
</reference>
<evidence type="ECO:0000259" key="2">
    <source>
        <dbReference type="Pfam" id="PF04892"/>
    </source>
</evidence>
<keyword evidence="1" id="KW-1133">Transmembrane helix</keyword>
<dbReference type="RefSeq" id="WP_305498191.1">
    <property type="nucleotide sequence ID" value="NZ_CP131913.1"/>
</dbReference>
<feature type="transmembrane region" description="Helical" evidence="1">
    <location>
        <begin position="103"/>
        <end position="120"/>
    </location>
</feature>
<evidence type="ECO:0000313" key="3">
    <source>
        <dbReference type="EMBL" id="WLI72060.1"/>
    </source>
</evidence>
<feature type="transmembrane region" description="Helical" evidence="1">
    <location>
        <begin position="20"/>
        <end position="36"/>
    </location>
</feature>
<organism evidence="3 4">
    <name type="scientific">Halomonas alkalicola</name>
    <dbReference type="NCBI Taxonomy" id="1930622"/>
    <lineage>
        <taxon>Bacteria</taxon>
        <taxon>Pseudomonadati</taxon>
        <taxon>Pseudomonadota</taxon>
        <taxon>Gammaproteobacteria</taxon>
        <taxon>Oceanospirillales</taxon>
        <taxon>Halomonadaceae</taxon>
        <taxon>Halomonas</taxon>
    </lineage>
</organism>
<dbReference type="EMBL" id="CP131913">
    <property type="protein sequence ID" value="WLI72060.1"/>
    <property type="molecule type" value="Genomic_DNA"/>
</dbReference>
<sequence length="125" mass="13434">MAERPLLTWLERLHDRRRLWAALAVLGALAIALGSLTPGSQMPSNLPWDKLNHFIGYAGLAGLIGLAGVRLPLAFLVAVLYGIAIEVAQIPVPGRSGGDWADILANSLGATFAVLLLAAFRRWLR</sequence>
<keyword evidence="1" id="KW-0812">Transmembrane</keyword>
<dbReference type="InterPro" id="IPR006976">
    <property type="entry name" value="VanZ-like"/>
</dbReference>
<proteinExistence type="predicted"/>
<dbReference type="NCBIfam" id="NF037970">
    <property type="entry name" value="vanZ_1"/>
    <property type="match status" value="1"/>
</dbReference>
<dbReference type="Pfam" id="PF04892">
    <property type="entry name" value="VanZ"/>
    <property type="match status" value="1"/>
</dbReference>
<accession>A0ABY9H321</accession>
<name>A0ABY9H321_9GAMM</name>
<keyword evidence="1" id="KW-0472">Membrane</keyword>
<evidence type="ECO:0000256" key="1">
    <source>
        <dbReference type="SAM" id="Phobius"/>
    </source>
</evidence>
<gene>
    <name evidence="3" type="ORF">B6N23_09570</name>
</gene>
<feature type="domain" description="VanZ-like" evidence="2">
    <location>
        <begin position="48"/>
        <end position="120"/>
    </location>
</feature>
<dbReference type="PANTHER" id="PTHR28008">
    <property type="entry name" value="DOMAIN PROTEIN, PUTATIVE (AFU_ORTHOLOGUE AFUA_3G10980)-RELATED"/>
    <property type="match status" value="1"/>
</dbReference>
<dbReference type="PANTHER" id="PTHR28008:SF1">
    <property type="entry name" value="DOMAIN PROTEIN, PUTATIVE (AFU_ORTHOLOGUE AFUA_3G10980)-RELATED"/>
    <property type="match status" value="1"/>
</dbReference>
<evidence type="ECO:0000313" key="4">
    <source>
        <dbReference type="Proteomes" id="UP001235344"/>
    </source>
</evidence>
<keyword evidence="4" id="KW-1185">Reference proteome</keyword>